<dbReference type="AlphaFoldDB" id="M5RAX7"/>
<keyword evidence="1" id="KW-1133">Transmembrane helix</keyword>
<keyword evidence="4" id="KW-1185">Reference proteome</keyword>
<gene>
    <name evidence="3" type="ORF">RMSM_06541</name>
</gene>
<feature type="transmembrane region" description="Helical" evidence="1">
    <location>
        <begin position="20"/>
        <end position="36"/>
    </location>
</feature>
<feature type="transmembrane region" description="Helical" evidence="1">
    <location>
        <begin position="249"/>
        <end position="271"/>
    </location>
</feature>
<feature type="transmembrane region" description="Helical" evidence="1">
    <location>
        <begin position="149"/>
        <end position="168"/>
    </location>
</feature>
<feature type="transmembrane region" description="Helical" evidence="1">
    <location>
        <begin position="347"/>
        <end position="368"/>
    </location>
</feature>
<name>M5RAX7_9BACT</name>
<accession>M5RAX7</accession>
<dbReference type="GO" id="GO:0016020">
    <property type="term" value="C:membrane"/>
    <property type="evidence" value="ECO:0007669"/>
    <property type="project" value="TreeGrafter"/>
</dbReference>
<feature type="transmembrane region" description="Helical" evidence="1">
    <location>
        <begin position="56"/>
        <end position="76"/>
    </location>
</feature>
<feature type="transmembrane region" description="Helical" evidence="1">
    <location>
        <begin position="221"/>
        <end position="237"/>
    </location>
</feature>
<dbReference type="PATRIC" id="fig|1265738.3.peg.6526"/>
<comment type="caution">
    <text evidence="3">The sequence shown here is derived from an EMBL/GenBank/DDBJ whole genome shotgun (WGS) entry which is preliminary data.</text>
</comment>
<feature type="transmembrane region" description="Helical" evidence="1">
    <location>
        <begin position="316"/>
        <end position="335"/>
    </location>
</feature>
<evidence type="ECO:0000259" key="2">
    <source>
        <dbReference type="Pfam" id="PF01757"/>
    </source>
</evidence>
<keyword evidence="3" id="KW-0808">Transferase</keyword>
<proteinExistence type="predicted"/>
<keyword evidence="3" id="KW-0012">Acyltransferase</keyword>
<sequence length="384" mass="42093">MRSSSAVNPALREKILGLDGLRALACIAVFLVHWHQETGFSGNWGPFNLGQFLQNGNIGVAVFMILSGFFASMNYLTPEGPRLASLADVRRFASRRMYRILPAYYVCLLAMWLAGGDWQSSQGWLDLLLHLLCLHNFFEFSLYSISSPLWAIAVFVQWYFAFTVVIAVSSRLGIHSSGVLLMTFCSIAVAAQLMAVAMSVTSASVHPSWFGSDATLRDHSLLSHMPLFVLGMGMFFARKQTAKVAPVRCDAAILLICLTVIAIISTPLDVIVRLPSFRYMFPTVPLLLAVAVSLVPQSKIVRTILEGRVLLMTGRLSYLIYLFHDPVLGGVVVAARSFGHSALTTPLVLAVAAFAMTVLVAYIFEFAFELVTNVSARLCTPLLS</sequence>
<protein>
    <submittedName>
        <fullName evidence="3">Membrane protein containing Acyltransferase 3 domain protein</fullName>
        <ecNumber evidence="3">2.-.-.-</ecNumber>
    </submittedName>
</protein>
<dbReference type="GO" id="GO:0000271">
    <property type="term" value="P:polysaccharide biosynthetic process"/>
    <property type="evidence" value="ECO:0007669"/>
    <property type="project" value="TreeGrafter"/>
</dbReference>
<organism evidence="3 4">
    <name type="scientific">Rhodopirellula maiorica SM1</name>
    <dbReference type="NCBI Taxonomy" id="1265738"/>
    <lineage>
        <taxon>Bacteria</taxon>
        <taxon>Pseudomonadati</taxon>
        <taxon>Planctomycetota</taxon>
        <taxon>Planctomycetia</taxon>
        <taxon>Pirellulales</taxon>
        <taxon>Pirellulaceae</taxon>
        <taxon>Novipirellula</taxon>
    </lineage>
</organism>
<reference evidence="3 4" key="1">
    <citation type="journal article" date="2013" name="Mar. Genomics">
        <title>Expression of sulfatases in Rhodopirellula baltica and the diversity of sulfatases in the genus Rhodopirellula.</title>
        <authorList>
            <person name="Wegner C.E."/>
            <person name="Richter-Heitmann T."/>
            <person name="Klindworth A."/>
            <person name="Klockow C."/>
            <person name="Richter M."/>
            <person name="Achstetter T."/>
            <person name="Glockner F.O."/>
            <person name="Harder J."/>
        </authorList>
    </citation>
    <scope>NUCLEOTIDE SEQUENCE [LARGE SCALE GENOMIC DNA]</scope>
    <source>
        <strain evidence="3 4">SM1</strain>
    </source>
</reference>
<dbReference type="RefSeq" id="WP_008706426.1">
    <property type="nucleotide sequence ID" value="NZ_ANOG01000946.1"/>
</dbReference>
<dbReference type="OrthoDB" id="9796461at2"/>
<feature type="domain" description="Acyltransferase 3" evidence="2">
    <location>
        <begin position="16"/>
        <end position="364"/>
    </location>
</feature>
<dbReference type="PANTHER" id="PTHR23028:SF53">
    <property type="entry name" value="ACYL_TRANSF_3 DOMAIN-CONTAINING PROTEIN"/>
    <property type="match status" value="1"/>
</dbReference>
<feature type="transmembrane region" description="Helical" evidence="1">
    <location>
        <begin position="180"/>
        <end position="201"/>
    </location>
</feature>
<feature type="transmembrane region" description="Helical" evidence="1">
    <location>
        <begin position="97"/>
        <end position="115"/>
    </location>
</feature>
<keyword evidence="1" id="KW-0812">Transmembrane</keyword>
<dbReference type="InterPro" id="IPR002656">
    <property type="entry name" value="Acyl_transf_3_dom"/>
</dbReference>
<dbReference type="InterPro" id="IPR050879">
    <property type="entry name" value="Acyltransferase_3"/>
</dbReference>
<dbReference type="GO" id="GO:0016747">
    <property type="term" value="F:acyltransferase activity, transferring groups other than amino-acyl groups"/>
    <property type="evidence" value="ECO:0007669"/>
    <property type="project" value="InterPro"/>
</dbReference>
<evidence type="ECO:0000313" key="4">
    <source>
        <dbReference type="Proteomes" id="UP000011991"/>
    </source>
</evidence>
<feature type="transmembrane region" description="Helical" evidence="1">
    <location>
        <begin position="277"/>
        <end position="295"/>
    </location>
</feature>
<dbReference type="Pfam" id="PF01757">
    <property type="entry name" value="Acyl_transf_3"/>
    <property type="match status" value="1"/>
</dbReference>
<dbReference type="PANTHER" id="PTHR23028">
    <property type="entry name" value="ACETYLTRANSFERASE"/>
    <property type="match status" value="1"/>
</dbReference>
<evidence type="ECO:0000256" key="1">
    <source>
        <dbReference type="SAM" id="Phobius"/>
    </source>
</evidence>
<evidence type="ECO:0000313" key="3">
    <source>
        <dbReference type="EMBL" id="EMI16530.1"/>
    </source>
</evidence>
<dbReference type="EMBL" id="ANOG01000946">
    <property type="protein sequence ID" value="EMI16530.1"/>
    <property type="molecule type" value="Genomic_DNA"/>
</dbReference>
<dbReference type="Proteomes" id="UP000011991">
    <property type="component" value="Unassembled WGS sequence"/>
</dbReference>
<dbReference type="EC" id="2.-.-.-" evidence="3"/>
<keyword evidence="1" id="KW-0472">Membrane</keyword>